<proteinExistence type="predicted"/>
<feature type="region of interest" description="Disordered" evidence="1">
    <location>
        <begin position="150"/>
        <end position="225"/>
    </location>
</feature>
<sequence>MQEYFCQLINNFKSTFRSSECLKDLFNKVADIEPNVCTMLRLARGPVVSMTYGRISSDDKRRLQQPHSTTWAAIADTVVQSMSAAATTSTGDGADPEIITELNVSSSAAEQLGLHNDKFHFGFVILWLCRRSAILAEALRLAGRRKVVRPLQQQQQQQAAASAASVDPPPPPPPPPRPSLAGHNISHRRSESAQEKSQNVKQPAMLQNTGSTRTESEEKLRASAS</sequence>
<dbReference type="Proteomes" id="UP000095280">
    <property type="component" value="Unplaced"/>
</dbReference>
<feature type="compositionally biased region" description="Basic and acidic residues" evidence="1">
    <location>
        <begin position="214"/>
        <end position="225"/>
    </location>
</feature>
<accession>A0A1I8FC59</accession>
<name>A0A1I8FC59_9PLAT</name>
<reference evidence="3" key="1">
    <citation type="submission" date="2016-11" db="UniProtKB">
        <authorList>
            <consortium name="WormBaseParasite"/>
        </authorList>
    </citation>
    <scope>IDENTIFICATION</scope>
</reference>
<evidence type="ECO:0000313" key="2">
    <source>
        <dbReference type="Proteomes" id="UP000095280"/>
    </source>
</evidence>
<feature type="compositionally biased region" description="Polar residues" evidence="1">
    <location>
        <begin position="195"/>
        <end position="213"/>
    </location>
</feature>
<keyword evidence="2" id="KW-1185">Reference proteome</keyword>
<feature type="compositionally biased region" description="Low complexity" evidence="1">
    <location>
        <begin position="150"/>
        <end position="166"/>
    </location>
</feature>
<organism evidence="2 3">
    <name type="scientific">Macrostomum lignano</name>
    <dbReference type="NCBI Taxonomy" id="282301"/>
    <lineage>
        <taxon>Eukaryota</taxon>
        <taxon>Metazoa</taxon>
        <taxon>Spiralia</taxon>
        <taxon>Lophotrochozoa</taxon>
        <taxon>Platyhelminthes</taxon>
        <taxon>Rhabditophora</taxon>
        <taxon>Macrostomorpha</taxon>
        <taxon>Macrostomida</taxon>
        <taxon>Macrostomidae</taxon>
        <taxon>Macrostomum</taxon>
    </lineage>
</organism>
<evidence type="ECO:0000313" key="3">
    <source>
        <dbReference type="WBParaSite" id="maker-unitig_28942-snap-gene-0.4-mRNA-1"/>
    </source>
</evidence>
<evidence type="ECO:0000256" key="1">
    <source>
        <dbReference type="SAM" id="MobiDB-lite"/>
    </source>
</evidence>
<dbReference type="AlphaFoldDB" id="A0A1I8FC59"/>
<feature type="compositionally biased region" description="Pro residues" evidence="1">
    <location>
        <begin position="167"/>
        <end position="178"/>
    </location>
</feature>
<dbReference type="WBParaSite" id="maker-unitig_28942-snap-gene-0.4-mRNA-1">
    <property type="protein sequence ID" value="maker-unitig_28942-snap-gene-0.4-mRNA-1"/>
    <property type="gene ID" value="maker-unitig_28942-snap-gene-0.4"/>
</dbReference>
<protein>
    <submittedName>
        <fullName evidence="3">Uncharacterized protein</fullName>
    </submittedName>
</protein>